<dbReference type="GO" id="GO:0006508">
    <property type="term" value="P:proteolysis"/>
    <property type="evidence" value="ECO:0007669"/>
    <property type="project" value="InterPro"/>
</dbReference>
<keyword evidence="2" id="KW-1015">Disulfide bond</keyword>
<name>A0A5E4R792_9NEOP</name>
<sequence length="373" mass="40764">MVEFEVHLYVNYFKMAVLLLCFFIFSLASAQFGSISVSVGMGRNADDASSYYSRCPPKTTCMPISMCPFLQDLLDFTCFTSDRYFHRLNELTCGSSSEEDFVCCPSCDCGRVYQPGTPECGVSMVRGVDYNGLGTHPWVARIGFTNKDSGSVRFACSGSIIAKRVILTAAHCALAKPEGYKLSTVVVGEWDISRSPDCSDYFCAPTTQAIKVESVSVHPGYEQKIFRHDVALIMLKEEIKYSVTAAPICLNDKPEVVINERAMLVGWGKLSGQSTPVSLQQQLDLPLVPLEMCEKIFGESVPIHEGQLCAGGEEGRDACSGFGGAPLLSTRDGQFFQIGIVSFGSENCGSEGVPSVYTNVAHYYRWIVDNSPS</sequence>
<dbReference type="InterPro" id="IPR001314">
    <property type="entry name" value="Peptidase_S1A"/>
</dbReference>
<evidence type="ECO:0000256" key="1">
    <source>
        <dbReference type="ARBA" id="ARBA00022729"/>
    </source>
</evidence>
<evidence type="ECO:0000313" key="6">
    <source>
        <dbReference type="EMBL" id="VVD05069.1"/>
    </source>
</evidence>
<evidence type="ECO:0000256" key="3">
    <source>
        <dbReference type="ARBA" id="ARBA00023180"/>
    </source>
</evidence>
<dbReference type="InterPro" id="IPR043504">
    <property type="entry name" value="Peptidase_S1_PA_chymotrypsin"/>
</dbReference>
<dbReference type="InterPro" id="IPR001254">
    <property type="entry name" value="Trypsin_dom"/>
</dbReference>
<dbReference type="SUPFAM" id="SSF50494">
    <property type="entry name" value="Trypsin-like serine proteases"/>
    <property type="match status" value="1"/>
</dbReference>
<evidence type="ECO:0000259" key="5">
    <source>
        <dbReference type="PROSITE" id="PS50240"/>
    </source>
</evidence>
<dbReference type="GO" id="GO:0004252">
    <property type="term" value="F:serine-type endopeptidase activity"/>
    <property type="evidence" value="ECO:0007669"/>
    <property type="project" value="InterPro"/>
</dbReference>
<gene>
    <name evidence="6" type="ORF">LSINAPIS_LOCUS14687</name>
</gene>
<dbReference type="EMBL" id="FZQP02006926">
    <property type="protein sequence ID" value="VVD05069.1"/>
    <property type="molecule type" value="Genomic_DNA"/>
</dbReference>
<proteinExistence type="inferred from homology"/>
<dbReference type="PRINTS" id="PR00722">
    <property type="entry name" value="CHYMOTRYPSIN"/>
</dbReference>
<keyword evidence="1" id="KW-0732">Signal</keyword>
<dbReference type="FunFam" id="2.40.10.10:FF:000028">
    <property type="entry name" value="Serine protease easter"/>
    <property type="match status" value="1"/>
</dbReference>
<dbReference type="Pfam" id="PF00089">
    <property type="entry name" value="Trypsin"/>
    <property type="match status" value="1"/>
</dbReference>
<reference evidence="6 7" key="1">
    <citation type="submission" date="2017-07" db="EMBL/GenBank/DDBJ databases">
        <authorList>
            <person name="Talla V."/>
            <person name="Backstrom N."/>
        </authorList>
    </citation>
    <scope>NUCLEOTIDE SEQUENCE [LARGE SCALE GENOMIC DNA]</scope>
</reference>
<organism evidence="6 7">
    <name type="scientific">Leptidea sinapis</name>
    <dbReference type="NCBI Taxonomy" id="189913"/>
    <lineage>
        <taxon>Eukaryota</taxon>
        <taxon>Metazoa</taxon>
        <taxon>Ecdysozoa</taxon>
        <taxon>Arthropoda</taxon>
        <taxon>Hexapoda</taxon>
        <taxon>Insecta</taxon>
        <taxon>Pterygota</taxon>
        <taxon>Neoptera</taxon>
        <taxon>Endopterygota</taxon>
        <taxon>Lepidoptera</taxon>
        <taxon>Glossata</taxon>
        <taxon>Ditrysia</taxon>
        <taxon>Papilionoidea</taxon>
        <taxon>Pieridae</taxon>
        <taxon>Dismorphiinae</taxon>
        <taxon>Leptidea</taxon>
    </lineage>
</organism>
<evidence type="ECO:0000256" key="4">
    <source>
        <dbReference type="ARBA" id="ARBA00024195"/>
    </source>
</evidence>
<dbReference type="PANTHER" id="PTHR24258">
    <property type="entry name" value="SERINE PROTEASE-RELATED"/>
    <property type="match status" value="1"/>
</dbReference>
<dbReference type="PROSITE" id="PS00134">
    <property type="entry name" value="TRYPSIN_HIS"/>
    <property type="match status" value="1"/>
</dbReference>
<dbReference type="Gene3D" id="2.40.10.10">
    <property type="entry name" value="Trypsin-like serine proteases"/>
    <property type="match status" value="2"/>
</dbReference>
<feature type="domain" description="Peptidase S1" evidence="5">
    <location>
        <begin position="124"/>
        <end position="372"/>
    </location>
</feature>
<keyword evidence="3" id="KW-0325">Glycoprotein</keyword>
<dbReference type="CDD" id="cd00190">
    <property type="entry name" value="Tryp_SPc"/>
    <property type="match status" value="1"/>
</dbReference>
<dbReference type="AlphaFoldDB" id="A0A5E4R792"/>
<evidence type="ECO:0000313" key="7">
    <source>
        <dbReference type="Proteomes" id="UP000324832"/>
    </source>
</evidence>
<comment type="similarity">
    <text evidence="4">Belongs to the peptidase S1 family. CLIP subfamily.</text>
</comment>
<dbReference type="InterPro" id="IPR009003">
    <property type="entry name" value="Peptidase_S1_PA"/>
</dbReference>
<keyword evidence="7" id="KW-1185">Reference proteome</keyword>
<evidence type="ECO:0000256" key="2">
    <source>
        <dbReference type="ARBA" id="ARBA00023157"/>
    </source>
</evidence>
<dbReference type="PANTHER" id="PTHR24258:SF145">
    <property type="entry name" value="SERINE PROTEASE EASTER-LIKE PROTEIN"/>
    <property type="match status" value="1"/>
</dbReference>
<dbReference type="InterPro" id="IPR018114">
    <property type="entry name" value="TRYPSIN_HIS"/>
</dbReference>
<dbReference type="SMART" id="SM00020">
    <property type="entry name" value="Tryp_SPc"/>
    <property type="match status" value="1"/>
</dbReference>
<dbReference type="Proteomes" id="UP000324832">
    <property type="component" value="Unassembled WGS sequence"/>
</dbReference>
<protein>
    <recommendedName>
        <fullName evidence="5">Peptidase S1 domain-containing protein</fullName>
    </recommendedName>
</protein>
<dbReference type="PROSITE" id="PS50240">
    <property type="entry name" value="TRYPSIN_DOM"/>
    <property type="match status" value="1"/>
</dbReference>
<accession>A0A5E4R792</accession>